<name>A0ACC0AE78_CATRO</name>
<dbReference type="EMBL" id="CM044706">
    <property type="protein sequence ID" value="KAI5658939.1"/>
    <property type="molecule type" value="Genomic_DNA"/>
</dbReference>
<organism evidence="1 2">
    <name type="scientific">Catharanthus roseus</name>
    <name type="common">Madagascar periwinkle</name>
    <name type="synonym">Vinca rosea</name>
    <dbReference type="NCBI Taxonomy" id="4058"/>
    <lineage>
        <taxon>Eukaryota</taxon>
        <taxon>Viridiplantae</taxon>
        <taxon>Streptophyta</taxon>
        <taxon>Embryophyta</taxon>
        <taxon>Tracheophyta</taxon>
        <taxon>Spermatophyta</taxon>
        <taxon>Magnoliopsida</taxon>
        <taxon>eudicotyledons</taxon>
        <taxon>Gunneridae</taxon>
        <taxon>Pentapetalae</taxon>
        <taxon>asterids</taxon>
        <taxon>lamiids</taxon>
        <taxon>Gentianales</taxon>
        <taxon>Apocynaceae</taxon>
        <taxon>Rauvolfioideae</taxon>
        <taxon>Vinceae</taxon>
        <taxon>Catharanthinae</taxon>
        <taxon>Catharanthus</taxon>
    </lineage>
</organism>
<reference evidence="2" key="1">
    <citation type="journal article" date="2023" name="Nat. Plants">
        <title>Single-cell RNA sequencing provides a high-resolution roadmap for understanding the multicellular compartmentation of specialized metabolism.</title>
        <authorList>
            <person name="Sun S."/>
            <person name="Shen X."/>
            <person name="Li Y."/>
            <person name="Li Y."/>
            <person name="Wang S."/>
            <person name="Li R."/>
            <person name="Zhang H."/>
            <person name="Shen G."/>
            <person name="Guo B."/>
            <person name="Wei J."/>
            <person name="Xu J."/>
            <person name="St-Pierre B."/>
            <person name="Chen S."/>
            <person name="Sun C."/>
        </authorList>
    </citation>
    <scope>NUCLEOTIDE SEQUENCE [LARGE SCALE GENOMIC DNA]</scope>
</reference>
<keyword evidence="2" id="KW-1185">Reference proteome</keyword>
<accession>A0ACC0AE78</accession>
<evidence type="ECO:0000313" key="1">
    <source>
        <dbReference type="EMBL" id="KAI5658939.1"/>
    </source>
</evidence>
<dbReference type="Proteomes" id="UP001060085">
    <property type="component" value="Linkage Group LG06"/>
</dbReference>
<sequence>MKVSSAVGKFERIKTHRQLLRPKFKRTCNATVGLHGQSLDPQNEIIGIKFRHLVVNTSQTPYEGLITNNRTPISLVKTCYRLLGHLPGLPWSTKNPHPPVITCLCKFHHYANVRPIFMYVETCNFSGPKHSPAYADFTNMPCLHSCMPNHITFQK</sequence>
<evidence type="ECO:0000313" key="2">
    <source>
        <dbReference type="Proteomes" id="UP001060085"/>
    </source>
</evidence>
<protein>
    <submittedName>
        <fullName evidence="1">Uncharacterized protein</fullName>
    </submittedName>
</protein>
<proteinExistence type="predicted"/>
<gene>
    <name evidence="1" type="ORF">M9H77_27732</name>
</gene>
<comment type="caution">
    <text evidence="1">The sequence shown here is derived from an EMBL/GenBank/DDBJ whole genome shotgun (WGS) entry which is preliminary data.</text>
</comment>